<dbReference type="AlphaFoldDB" id="A0A077DDG3"/>
<dbReference type="InterPro" id="IPR007450">
    <property type="entry name" value="BamE_dom"/>
</dbReference>
<gene>
    <name evidence="4" type="ORF">IX83_01670</name>
</gene>
<evidence type="ECO:0000313" key="4">
    <source>
        <dbReference type="EMBL" id="AIL32191.1"/>
    </source>
</evidence>
<feature type="domain" description="Outer membrane protein assembly factor BamE" evidence="3">
    <location>
        <begin position="57"/>
        <end position="120"/>
    </location>
</feature>
<proteinExistence type="predicted"/>
<dbReference type="KEGG" id="bpsi:IX83_01670"/>
<dbReference type="EMBL" id="CP009238">
    <property type="protein sequence ID" value="AIL32191.1"/>
    <property type="molecule type" value="Genomic_DNA"/>
</dbReference>
<dbReference type="Pfam" id="PF04355">
    <property type="entry name" value="BamE"/>
    <property type="match status" value="1"/>
</dbReference>
<evidence type="ECO:0000256" key="2">
    <source>
        <dbReference type="ARBA" id="ARBA00023136"/>
    </source>
</evidence>
<dbReference type="InterPro" id="IPR037873">
    <property type="entry name" value="BamE-like"/>
</dbReference>
<keyword evidence="5" id="KW-1185">Reference proteome</keyword>
<protein>
    <recommendedName>
        <fullName evidence="3">Outer membrane protein assembly factor BamE domain-containing protein</fullName>
    </recommendedName>
</protein>
<dbReference type="RefSeq" id="WP_038498409.1">
    <property type="nucleotide sequence ID" value="NZ_AFWK01000114.1"/>
</dbReference>
<dbReference type="GO" id="GO:0019867">
    <property type="term" value="C:outer membrane"/>
    <property type="evidence" value="ECO:0007669"/>
    <property type="project" value="InterPro"/>
</dbReference>
<dbReference type="Proteomes" id="UP000028945">
    <property type="component" value="Chromosome"/>
</dbReference>
<sequence>MRDKVNLNRFFRFSATTLVAGMLVACSTSNVNPDTGLTDDPQWPEVSQSDIDSGRVGRVVPRESLATLRGGMTKDNLYYILGTPDYVGAWRSTDWNYVLRFKKDDNLENDTVCILKVTYQSPRFEPKIARGFYWKPLSPANAVCPPELDFKGLAYKANTQTSHQKHL</sequence>
<evidence type="ECO:0000259" key="3">
    <source>
        <dbReference type="Pfam" id="PF04355"/>
    </source>
</evidence>
<dbReference type="STRING" id="1072685.IX83_01670"/>
<organism evidence="4 5">
    <name type="scientific">Basilea psittacipulmonis DSM 24701</name>
    <dbReference type="NCBI Taxonomy" id="1072685"/>
    <lineage>
        <taxon>Bacteria</taxon>
        <taxon>Pseudomonadati</taxon>
        <taxon>Pseudomonadota</taxon>
        <taxon>Betaproteobacteria</taxon>
        <taxon>Burkholderiales</taxon>
        <taxon>Alcaligenaceae</taxon>
        <taxon>Basilea</taxon>
    </lineage>
</organism>
<dbReference type="Gene3D" id="3.30.1450.10">
    <property type="match status" value="1"/>
</dbReference>
<evidence type="ECO:0000256" key="1">
    <source>
        <dbReference type="ARBA" id="ARBA00022729"/>
    </source>
</evidence>
<accession>A0A077DDG3</accession>
<dbReference type="HOGENOM" id="CLU_016890_11_1_4"/>
<keyword evidence="2" id="KW-0472">Membrane</keyword>
<dbReference type="PROSITE" id="PS51257">
    <property type="entry name" value="PROKAR_LIPOPROTEIN"/>
    <property type="match status" value="1"/>
</dbReference>
<reference evidence="4 5" key="1">
    <citation type="journal article" date="2014" name="BMC Genomics">
        <title>A genomic perspective on a new bacterial genus and species from the Alcaligenaceae family, Basilea psittacipulmonis.</title>
        <authorList>
            <person name="Whiteson K.L."/>
            <person name="Hernandez D."/>
            <person name="Lazarevic V."/>
            <person name="Gaia N."/>
            <person name="Farinelli L."/>
            <person name="Francois P."/>
            <person name="Pilo P."/>
            <person name="Frey J."/>
            <person name="Schrenzel J."/>
        </authorList>
    </citation>
    <scope>NUCLEOTIDE SEQUENCE [LARGE SCALE GENOMIC DNA]</scope>
    <source>
        <strain evidence="4 5">DSM 24701</strain>
    </source>
</reference>
<dbReference type="eggNOG" id="COG2913">
    <property type="taxonomic scope" value="Bacteria"/>
</dbReference>
<keyword evidence="1" id="KW-0732">Signal</keyword>
<name>A0A077DDG3_9BURK</name>
<evidence type="ECO:0000313" key="5">
    <source>
        <dbReference type="Proteomes" id="UP000028945"/>
    </source>
</evidence>